<dbReference type="GO" id="GO:0050891">
    <property type="term" value="P:multicellular organismal-level water homeostasis"/>
    <property type="evidence" value="ECO:0007669"/>
    <property type="project" value="UniProtKB-ARBA"/>
</dbReference>
<dbReference type="GO" id="GO:0045944">
    <property type="term" value="P:positive regulation of transcription by RNA polymerase II"/>
    <property type="evidence" value="ECO:0007669"/>
    <property type="project" value="TreeGrafter"/>
</dbReference>
<dbReference type="PROSITE" id="PS51294">
    <property type="entry name" value="HTH_MYB"/>
    <property type="match status" value="2"/>
</dbReference>
<dbReference type="GO" id="GO:0000278">
    <property type="term" value="P:mitotic cell cycle"/>
    <property type="evidence" value="ECO:0007669"/>
    <property type="project" value="TreeGrafter"/>
</dbReference>
<feature type="domain" description="Myb-like" evidence="6">
    <location>
        <begin position="57"/>
        <end position="104"/>
    </location>
</feature>
<organism evidence="8 9">
    <name type="scientific">Ophiocordyceps australis</name>
    <dbReference type="NCBI Taxonomy" id="1399860"/>
    <lineage>
        <taxon>Eukaryota</taxon>
        <taxon>Fungi</taxon>
        <taxon>Dikarya</taxon>
        <taxon>Ascomycota</taxon>
        <taxon>Pezizomycotina</taxon>
        <taxon>Sordariomycetes</taxon>
        <taxon>Hypocreomycetidae</taxon>
        <taxon>Hypocreales</taxon>
        <taxon>Ophiocordycipitaceae</taxon>
        <taxon>Ophiocordyceps</taxon>
    </lineage>
</organism>
<accession>A0A2C5XFT8</accession>
<feature type="domain" description="HTH myb-type" evidence="7">
    <location>
        <begin position="61"/>
        <end position="111"/>
    </location>
</feature>
<keyword evidence="2" id="KW-0677">Repeat</keyword>
<evidence type="ECO:0000256" key="2">
    <source>
        <dbReference type="ARBA" id="ARBA00022737"/>
    </source>
</evidence>
<dbReference type="PROSITE" id="PS50090">
    <property type="entry name" value="MYB_LIKE"/>
    <property type="match status" value="2"/>
</dbReference>
<feature type="region of interest" description="Disordered" evidence="5">
    <location>
        <begin position="186"/>
        <end position="236"/>
    </location>
</feature>
<dbReference type="GO" id="GO:1902584">
    <property type="term" value="P:positive regulation of response to water deprivation"/>
    <property type="evidence" value="ECO:0007669"/>
    <property type="project" value="UniProtKB-ARBA"/>
</dbReference>
<feature type="domain" description="HTH myb-type" evidence="7">
    <location>
        <begin position="5"/>
        <end position="60"/>
    </location>
</feature>
<dbReference type="Pfam" id="PF00249">
    <property type="entry name" value="Myb_DNA-binding"/>
    <property type="match status" value="2"/>
</dbReference>
<evidence type="ECO:0000313" key="8">
    <source>
        <dbReference type="EMBL" id="PHH70839.1"/>
    </source>
</evidence>
<reference evidence="8 9" key="1">
    <citation type="submission" date="2017-06" db="EMBL/GenBank/DDBJ databases">
        <title>Ant-infecting Ophiocordyceps genomes reveal a high diversity of potential behavioral manipulation genes and a possible major role for enterotoxins.</title>
        <authorList>
            <person name="De Bekker C."/>
            <person name="Evans H.C."/>
            <person name="Brachmann A."/>
            <person name="Hughes D.P."/>
        </authorList>
    </citation>
    <scope>NUCLEOTIDE SEQUENCE [LARGE SCALE GENOMIC DNA]</scope>
    <source>
        <strain evidence="8 9">1348a</strain>
    </source>
</reference>
<keyword evidence="9" id="KW-1185">Reference proteome</keyword>
<dbReference type="SUPFAM" id="SSF46689">
    <property type="entry name" value="Homeodomain-like"/>
    <property type="match status" value="1"/>
</dbReference>
<comment type="subcellular location">
    <subcellularLocation>
        <location evidence="1">Nucleus</location>
    </subcellularLocation>
</comment>
<keyword evidence="3" id="KW-0238">DNA-binding</keyword>
<dbReference type="GO" id="GO:0032875">
    <property type="term" value="P:regulation of DNA endoreduplication"/>
    <property type="evidence" value="ECO:0007669"/>
    <property type="project" value="UniProtKB-ARBA"/>
</dbReference>
<dbReference type="FunFam" id="1.10.10.60:FF:000355">
    <property type="entry name" value="Transcription factor MYB124"/>
    <property type="match status" value="1"/>
</dbReference>
<name>A0A2C5XFT8_9HYPO</name>
<sequence length="236" mass="26697">MATATPQHKRGPWATSEDSNLLDLVFAHGPLNWVRISQTLGSRTPKQCRERYHQNLKPSLRHDPITPSEGQEIERLVSQVGKRWAEIARHLHGRSDNAVKNWWNGNQNRLKRTQRRRANQGYAHQGHAATTPILPPARPNSSLPSIHCIRPRLPSLSTLTDEKQLGAPTMATSQPAMRLWPSPLHASLLTEPSSPKLPQRMQHQMPHRPAPEPNPRPQPQNSTVRDSRMELSSLLI</sequence>
<evidence type="ECO:0000256" key="3">
    <source>
        <dbReference type="ARBA" id="ARBA00023125"/>
    </source>
</evidence>
<dbReference type="SMART" id="SM00717">
    <property type="entry name" value="SANT"/>
    <property type="match status" value="2"/>
</dbReference>
<dbReference type="GO" id="GO:0033993">
    <property type="term" value="P:response to lipid"/>
    <property type="evidence" value="ECO:0007669"/>
    <property type="project" value="UniProtKB-ARBA"/>
</dbReference>
<dbReference type="PANTHER" id="PTHR45614:SF25">
    <property type="entry name" value="MYB PROTEIN"/>
    <property type="match status" value="1"/>
</dbReference>
<evidence type="ECO:0000256" key="1">
    <source>
        <dbReference type="ARBA" id="ARBA00004123"/>
    </source>
</evidence>
<dbReference type="GO" id="GO:1902806">
    <property type="term" value="P:regulation of cell cycle G1/S phase transition"/>
    <property type="evidence" value="ECO:0007669"/>
    <property type="project" value="UniProtKB-ARBA"/>
</dbReference>
<dbReference type="OrthoDB" id="2143914at2759"/>
<dbReference type="CDD" id="cd00167">
    <property type="entry name" value="SANT"/>
    <property type="match status" value="2"/>
</dbReference>
<dbReference type="GO" id="GO:2000037">
    <property type="term" value="P:regulation of stomatal complex patterning"/>
    <property type="evidence" value="ECO:0007669"/>
    <property type="project" value="UniProtKB-ARBA"/>
</dbReference>
<dbReference type="AlphaFoldDB" id="A0A2C5XFT8"/>
<feature type="region of interest" description="Disordered" evidence="5">
    <location>
        <begin position="115"/>
        <end position="148"/>
    </location>
</feature>
<dbReference type="GO" id="GO:0000981">
    <property type="term" value="F:DNA-binding transcription factor activity, RNA polymerase II-specific"/>
    <property type="evidence" value="ECO:0007669"/>
    <property type="project" value="TreeGrafter"/>
</dbReference>
<dbReference type="InterPro" id="IPR050560">
    <property type="entry name" value="MYB_TF"/>
</dbReference>
<proteinExistence type="predicted"/>
<evidence type="ECO:0000256" key="5">
    <source>
        <dbReference type="SAM" id="MobiDB-lite"/>
    </source>
</evidence>
<keyword evidence="4" id="KW-0539">Nucleus</keyword>
<dbReference type="InterPro" id="IPR017930">
    <property type="entry name" value="Myb_dom"/>
</dbReference>
<evidence type="ECO:0000256" key="4">
    <source>
        <dbReference type="ARBA" id="ARBA00023242"/>
    </source>
</evidence>
<dbReference type="Gene3D" id="1.10.10.60">
    <property type="entry name" value="Homeodomain-like"/>
    <property type="match status" value="2"/>
</dbReference>
<evidence type="ECO:0000259" key="7">
    <source>
        <dbReference type="PROSITE" id="PS51294"/>
    </source>
</evidence>
<protein>
    <submittedName>
        <fullName evidence="8">Uncharacterized protein</fullName>
    </submittedName>
</protein>
<dbReference type="EMBL" id="NJEU01000751">
    <property type="protein sequence ID" value="PHH70839.1"/>
    <property type="molecule type" value="Genomic_DNA"/>
</dbReference>
<dbReference type="InterPro" id="IPR001005">
    <property type="entry name" value="SANT/Myb"/>
</dbReference>
<dbReference type="GO" id="GO:0005634">
    <property type="term" value="C:nucleus"/>
    <property type="evidence" value="ECO:0007669"/>
    <property type="project" value="UniProtKB-SubCell"/>
</dbReference>
<dbReference type="GO" id="GO:0000978">
    <property type="term" value="F:RNA polymerase II cis-regulatory region sequence-specific DNA binding"/>
    <property type="evidence" value="ECO:0007669"/>
    <property type="project" value="TreeGrafter"/>
</dbReference>
<evidence type="ECO:0000259" key="6">
    <source>
        <dbReference type="PROSITE" id="PS50090"/>
    </source>
</evidence>
<dbReference type="PANTHER" id="PTHR45614">
    <property type="entry name" value="MYB PROTEIN-RELATED"/>
    <property type="match status" value="1"/>
</dbReference>
<dbReference type="Proteomes" id="UP000224854">
    <property type="component" value="Unassembled WGS sequence"/>
</dbReference>
<gene>
    <name evidence="8" type="ORF">CDD82_6898</name>
</gene>
<dbReference type="InterPro" id="IPR009057">
    <property type="entry name" value="Homeodomain-like_sf"/>
</dbReference>
<evidence type="ECO:0000313" key="9">
    <source>
        <dbReference type="Proteomes" id="UP000224854"/>
    </source>
</evidence>
<feature type="domain" description="Myb-like" evidence="6">
    <location>
        <begin position="5"/>
        <end position="56"/>
    </location>
</feature>
<dbReference type="GO" id="GO:1901002">
    <property type="term" value="P:positive regulation of response to salt stress"/>
    <property type="evidence" value="ECO:0007669"/>
    <property type="project" value="UniProtKB-ARBA"/>
</dbReference>
<comment type="caution">
    <text evidence="8">The sequence shown here is derived from an EMBL/GenBank/DDBJ whole genome shotgun (WGS) entry which is preliminary data.</text>
</comment>